<sequence length="47" mass="5216">MIKFEDKNAAPQPTDPQTLAKKAKAWADYLRNVGHGKVKPGVQNQPK</sequence>
<proteinExistence type="predicted"/>
<evidence type="ECO:0000256" key="1">
    <source>
        <dbReference type="SAM" id="MobiDB-lite"/>
    </source>
</evidence>
<name>A0A380TIA7_9ZZZZ</name>
<dbReference type="AlphaFoldDB" id="A0A380TIA7"/>
<dbReference type="EMBL" id="UIDG01000557">
    <property type="protein sequence ID" value="SUS08212.1"/>
    <property type="molecule type" value="Genomic_DNA"/>
</dbReference>
<protein>
    <submittedName>
        <fullName evidence="2">Uncharacterized protein</fullName>
    </submittedName>
</protein>
<organism evidence="2">
    <name type="scientific">metagenome</name>
    <dbReference type="NCBI Taxonomy" id="256318"/>
    <lineage>
        <taxon>unclassified sequences</taxon>
        <taxon>metagenomes</taxon>
    </lineage>
</organism>
<evidence type="ECO:0000313" key="2">
    <source>
        <dbReference type="EMBL" id="SUS08212.1"/>
    </source>
</evidence>
<feature type="region of interest" description="Disordered" evidence="1">
    <location>
        <begin position="1"/>
        <end position="21"/>
    </location>
</feature>
<reference evidence="2" key="1">
    <citation type="submission" date="2018-07" db="EMBL/GenBank/DDBJ databases">
        <authorList>
            <person name="Quirk P.G."/>
            <person name="Krulwich T.A."/>
        </authorList>
    </citation>
    <scope>NUCLEOTIDE SEQUENCE</scope>
</reference>
<gene>
    <name evidence="2" type="ORF">DF3PB_600016</name>
</gene>
<accession>A0A380TIA7</accession>